<gene>
    <name evidence="14" type="ORF">DEF24_02125</name>
</gene>
<dbReference type="GO" id="GO:0005886">
    <property type="term" value="C:plasma membrane"/>
    <property type="evidence" value="ECO:0007669"/>
    <property type="project" value="UniProtKB-SubCell"/>
</dbReference>
<feature type="transmembrane region" description="Helical" evidence="10">
    <location>
        <begin position="492"/>
        <end position="513"/>
    </location>
</feature>
<feature type="transmembrane region" description="Helical" evidence="10">
    <location>
        <begin position="251"/>
        <end position="269"/>
    </location>
</feature>
<feature type="transmembrane region" description="Helical" evidence="10">
    <location>
        <begin position="454"/>
        <end position="480"/>
    </location>
</feature>
<dbReference type="GO" id="GO:0012505">
    <property type="term" value="C:endomembrane system"/>
    <property type="evidence" value="ECO:0007669"/>
    <property type="project" value="UniProtKB-SubCell"/>
</dbReference>
<dbReference type="InterPro" id="IPR032421">
    <property type="entry name" value="PMT_4TMC"/>
</dbReference>
<feature type="domain" description="ArnT-like N-terminal" evidence="12">
    <location>
        <begin position="105"/>
        <end position="263"/>
    </location>
</feature>
<evidence type="ECO:0000259" key="13">
    <source>
        <dbReference type="Pfam" id="PF16192"/>
    </source>
</evidence>
<evidence type="ECO:0000256" key="3">
    <source>
        <dbReference type="ARBA" id="ARBA00007222"/>
    </source>
</evidence>
<comment type="similarity">
    <text evidence="3 10">Belongs to the glycosyltransferase 39 family.</text>
</comment>
<evidence type="ECO:0000256" key="8">
    <source>
        <dbReference type="ARBA" id="ARBA00023136"/>
    </source>
</evidence>
<keyword evidence="6 10" id="KW-0812">Transmembrane</keyword>
<feature type="domain" description="Protein O-mannosyl-transferase C-terminal four TM" evidence="13">
    <location>
        <begin position="344"/>
        <end position="535"/>
    </location>
</feature>
<feature type="region of interest" description="Disordered" evidence="11">
    <location>
        <begin position="1"/>
        <end position="21"/>
    </location>
</feature>
<evidence type="ECO:0000256" key="11">
    <source>
        <dbReference type="SAM" id="MobiDB-lite"/>
    </source>
</evidence>
<evidence type="ECO:0000256" key="6">
    <source>
        <dbReference type="ARBA" id="ARBA00022692"/>
    </source>
</evidence>
<comment type="subcellular location">
    <subcellularLocation>
        <location evidence="10">Cell membrane</location>
    </subcellularLocation>
    <subcellularLocation>
        <location evidence="1">Endomembrane system</location>
        <topology evidence="1">Multi-pass membrane protein</topology>
    </subcellularLocation>
</comment>
<dbReference type="InterPro" id="IPR027005">
    <property type="entry name" value="PMT-like"/>
</dbReference>
<evidence type="ECO:0000256" key="10">
    <source>
        <dbReference type="RuleBase" id="RU367007"/>
    </source>
</evidence>
<keyword evidence="15" id="KW-1185">Reference proteome</keyword>
<evidence type="ECO:0000256" key="1">
    <source>
        <dbReference type="ARBA" id="ARBA00004127"/>
    </source>
</evidence>
<keyword evidence="5 10" id="KW-0808">Transferase</keyword>
<evidence type="ECO:0000256" key="7">
    <source>
        <dbReference type="ARBA" id="ARBA00022989"/>
    </source>
</evidence>
<dbReference type="Pfam" id="PF02366">
    <property type="entry name" value="PMT"/>
    <property type="match status" value="1"/>
</dbReference>
<reference evidence="14 15" key="1">
    <citation type="submission" date="2018-04" db="EMBL/GenBank/DDBJ databases">
        <title>Novel actinobacteria from marine sediment.</title>
        <authorList>
            <person name="Ng Z.Y."/>
            <person name="Tan G.Y.A."/>
        </authorList>
    </citation>
    <scope>NUCLEOTIDE SEQUENCE [LARGE SCALE GENOMIC DNA]</scope>
    <source>
        <strain evidence="14 15">TPS81</strain>
    </source>
</reference>
<dbReference type="EMBL" id="QEIN01000009">
    <property type="protein sequence ID" value="RCV62183.1"/>
    <property type="molecule type" value="Genomic_DNA"/>
</dbReference>
<name>A0A368TBG1_9ACTN</name>
<proteinExistence type="inferred from homology"/>
<dbReference type="PANTHER" id="PTHR10050">
    <property type="entry name" value="DOLICHYL-PHOSPHATE-MANNOSE--PROTEIN MANNOSYLTRANSFERASE"/>
    <property type="match status" value="1"/>
</dbReference>
<evidence type="ECO:0000256" key="2">
    <source>
        <dbReference type="ARBA" id="ARBA00004922"/>
    </source>
</evidence>
<dbReference type="EC" id="2.4.1.-" evidence="10"/>
<dbReference type="AlphaFoldDB" id="A0A368TBG1"/>
<evidence type="ECO:0000256" key="5">
    <source>
        <dbReference type="ARBA" id="ARBA00022679"/>
    </source>
</evidence>
<feature type="transmembrane region" description="Helical" evidence="10">
    <location>
        <begin position="186"/>
        <end position="205"/>
    </location>
</feature>
<feature type="transmembrane region" description="Helical" evidence="10">
    <location>
        <begin position="33"/>
        <end position="52"/>
    </location>
</feature>
<feature type="transmembrane region" description="Helical" evidence="10">
    <location>
        <begin position="407"/>
        <end position="424"/>
    </location>
</feature>
<feature type="transmembrane region" description="Helical" evidence="10">
    <location>
        <begin position="136"/>
        <end position="156"/>
    </location>
</feature>
<comment type="caution">
    <text evidence="14">The sequence shown here is derived from an EMBL/GenBank/DDBJ whole genome shotgun (WGS) entry which is preliminary data.</text>
</comment>
<keyword evidence="8 10" id="KW-0472">Membrane</keyword>
<dbReference type="GO" id="GO:0004169">
    <property type="term" value="F:dolichyl-phosphate-mannose-protein mannosyltransferase activity"/>
    <property type="evidence" value="ECO:0007669"/>
    <property type="project" value="UniProtKB-UniRule"/>
</dbReference>
<evidence type="ECO:0000313" key="14">
    <source>
        <dbReference type="EMBL" id="RCV62183.1"/>
    </source>
</evidence>
<feature type="compositionally biased region" description="Pro residues" evidence="11">
    <location>
        <begin position="1"/>
        <end position="10"/>
    </location>
</feature>
<comment type="pathway">
    <text evidence="2 10">Protein modification; protein glycosylation.</text>
</comment>
<dbReference type="Proteomes" id="UP000253318">
    <property type="component" value="Unassembled WGS sequence"/>
</dbReference>
<evidence type="ECO:0000259" key="12">
    <source>
        <dbReference type="Pfam" id="PF02366"/>
    </source>
</evidence>
<dbReference type="InterPro" id="IPR003342">
    <property type="entry name" value="ArnT-like_N"/>
</dbReference>
<feature type="transmembrane region" description="Helical" evidence="10">
    <location>
        <begin position="225"/>
        <end position="245"/>
    </location>
</feature>
<dbReference type="RefSeq" id="WP_114397493.1">
    <property type="nucleotide sequence ID" value="NZ_QEIM01000038.1"/>
</dbReference>
<protein>
    <recommendedName>
        <fullName evidence="9 10">Polyprenol-phosphate-mannose--protein mannosyltransferase</fullName>
        <ecNumber evidence="10">2.4.1.-</ecNumber>
    </recommendedName>
</protein>
<organism evidence="14 15">
    <name type="scientific">Marinitenerispora sediminis</name>
    <dbReference type="NCBI Taxonomy" id="1931232"/>
    <lineage>
        <taxon>Bacteria</taxon>
        <taxon>Bacillati</taxon>
        <taxon>Actinomycetota</taxon>
        <taxon>Actinomycetes</taxon>
        <taxon>Streptosporangiales</taxon>
        <taxon>Nocardiopsidaceae</taxon>
        <taxon>Marinitenerispora</taxon>
    </lineage>
</organism>
<feature type="transmembrane region" description="Helical" evidence="10">
    <location>
        <begin position="281"/>
        <end position="304"/>
    </location>
</feature>
<dbReference type="UniPathway" id="UPA00378"/>
<dbReference type="Pfam" id="PF16192">
    <property type="entry name" value="PMT_4TMC"/>
    <property type="match status" value="1"/>
</dbReference>
<dbReference type="PANTHER" id="PTHR10050:SF46">
    <property type="entry name" value="PROTEIN O-MANNOSYL-TRANSFERASE 2"/>
    <property type="match status" value="1"/>
</dbReference>
<feature type="transmembrane region" description="Helical" evidence="10">
    <location>
        <begin position="163"/>
        <end position="180"/>
    </location>
</feature>
<comment type="function">
    <text evidence="10">Protein O-mannosyltransferase that catalyzes the transfer of a single mannose residue from a polyprenol phospho-mannosyl lipidic donor to the hydroxyl group of selected serine and threonine residues in acceptor proteins.</text>
</comment>
<keyword evidence="10" id="KW-1003">Cell membrane</keyword>
<accession>A0A368TBG1</accession>
<evidence type="ECO:0000256" key="4">
    <source>
        <dbReference type="ARBA" id="ARBA00022676"/>
    </source>
</evidence>
<feature type="transmembrane region" description="Helical" evidence="10">
    <location>
        <begin position="431"/>
        <end position="448"/>
    </location>
</feature>
<keyword evidence="7 10" id="KW-1133">Transmembrane helix</keyword>
<dbReference type="OrthoDB" id="9776737at2"/>
<sequence length="543" mass="59415">MTTTAPPPGLTPESGATPTMRARLVPPMPRPAWIGWLGALLVAVFAGALRFIRLGEPAQIYFDETYYAKDAFALRTFGVEHETVDNADDLLAQGVHTIWTGAGDFVVHPPVAKWMIAGGDYLWSLLPFGASMSPTGWRVAAAFFGALSVLLLARIATRMTRSVLLGCSAGLVLALDGLHFTMSRIAMVDLFLTFWVLAGFGCLVVDRDRARARLADLADSGRASAGWLGVRWWRLAAGVCLGLACGTKWSALFYVAAFGLLTVAWDYGARRSAGQRRVAGRWFLLDAVPAFVQIVVVGAATYLATWTGWLLSPIGWGRQWAAEHTTGVWAELPGPVLAVVNPLRSLAHYHAEMLAFHSDLSAQHDYASRPWDWVIMRIPVAFYYDGDQTGCGAAECSSAILGIGSPAVWWLSIAASLVMLGWWVTYRDWRAGAVLLGIAAGWLPWFAYPERTMFVFYALPMLPFLVLALVLSLGLAMGPGAADPRYSPRRRVIGGVLYGVVMLLVVANFGYLYPVLSAEVIPYEQWADRMWFDTWIFGNATPR</sequence>
<evidence type="ECO:0000256" key="9">
    <source>
        <dbReference type="ARBA" id="ARBA00093617"/>
    </source>
</evidence>
<evidence type="ECO:0000313" key="15">
    <source>
        <dbReference type="Proteomes" id="UP000253318"/>
    </source>
</evidence>
<keyword evidence="4 10" id="KW-0328">Glycosyltransferase</keyword>